<reference evidence="6 8" key="2">
    <citation type="submission" date="2020-02" db="EMBL/GenBank/DDBJ databases">
        <title>Genome sequence of Parvularcula flava strain NH6-79.</title>
        <authorList>
            <person name="Abdul Karim M.H."/>
            <person name="Lam M.Q."/>
            <person name="Chen S.J."/>
            <person name="Yahya A."/>
            <person name="Shahir S."/>
            <person name="Shamsir M.S."/>
            <person name="Chong C.S."/>
        </authorList>
    </citation>
    <scope>NUCLEOTIDE SEQUENCE [LARGE SCALE GENOMIC DNA]</scope>
    <source>
        <strain evidence="6 8">NH6-79</strain>
    </source>
</reference>
<dbReference type="SUPFAM" id="SSF51905">
    <property type="entry name" value="FAD/NAD(P)-binding domain"/>
    <property type="match status" value="1"/>
</dbReference>
<comment type="caution">
    <text evidence="5">The sequence shown here is derived from an EMBL/GenBank/DDBJ whole genome shotgun (WGS) entry which is preliminary data.</text>
</comment>
<dbReference type="GO" id="GO:0043799">
    <property type="term" value="F:glycine oxidase activity"/>
    <property type="evidence" value="ECO:0007669"/>
    <property type="project" value="UniProtKB-EC"/>
</dbReference>
<evidence type="ECO:0000256" key="2">
    <source>
        <dbReference type="ARBA" id="ARBA00022977"/>
    </source>
</evidence>
<evidence type="ECO:0000256" key="1">
    <source>
        <dbReference type="ARBA" id="ARBA00004948"/>
    </source>
</evidence>
<dbReference type="PANTHER" id="PTHR13847">
    <property type="entry name" value="SARCOSINE DEHYDROGENASE-RELATED"/>
    <property type="match status" value="1"/>
</dbReference>
<dbReference type="Gene3D" id="3.50.50.60">
    <property type="entry name" value="FAD/NAD(P)-binding domain"/>
    <property type="match status" value="1"/>
</dbReference>
<dbReference type="GO" id="GO:0009229">
    <property type="term" value="P:thiamine diphosphate biosynthetic process"/>
    <property type="evidence" value="ECO:0007669"/>
    <property type="project" value="UniProtKB-UniPathway"/>
</dbReference>
<sequence>MQADIVIIGGGLIGLAIAHRLAGEGADVCLIEAGQPGAGTTSAAAGMLCPGFELAHVDEDRQESFHRFAMASLASWRELAQALVETSGIDIDLRMTGALGLAASAREAAGLKSLAERLSGFGRRPVMLSRGELDQLQPGLHARFGTALYLADEGQVDPRLAASALAKTCKAMGVKLIEDVAVTSLEREADRICAVKTSNGERIEAGQVIAAAGLASRDFWLEKGPVPFFSIKGQALSLDAATASLSCVIRTSGTYLCPKAGGRLVVGATEERHIETLTTDEDRIDSLSEGAASVAPGLKGCTVTDAWAGLRPTTPDRLPVIGRSSGVENLIYASGHHRNGILLAPATARLVAAIVGGAGNPGLTAPDRFAG</sequence>
<evidence type="ECO:0000313" key="7">
    <source>
        <dbReference type="Proteomes" id="UP000621856"/>
    </source>
</evidence>
<dbReference type="EC" id="1.4.3.19" evidence="6"/>
<accession>A0A8J3A337</accession>
<dbReference type="Proteomes" id="UP000621856">
    <property type="component" value="Unassembled WGS sequence"/>
</dbReference>
<evidence type="ECO:0000313" key="5">
    <source>
        <dbReference type="EMBL" id="GGH96597.1"/>
    </source>
</evidence>
<dbReference type="GO" id="GO:0050660">
    <property type="term" value="F:flavin adenine dinucleotide binding"/>
    <property type="evidence" value="ECO:0007669"/>
    <property type="project" value="InterPro"/>
</dbReference>
<dbReference type="UniPathway" id="UPA00060"/>
<dbReference type="PANTHER" id="PTHR13847:SF289">
    <property type="entry name" value="GLYCINE OXIDASE"/>
    <property type="match status" value="1"/>
</dbReference>
<name>A0A8J3A337_9PROT</name>
<dbReference type="NCBIfam" id="TIGR02352">
    <property type="entry name" value="thiamin_ThiO"/>
    <property type="match status" value="1"/>
</dbReference>
<keyword evidence="8" id="KW-1185">Reference proteome</keyword>
<dbReference type="Gene3D" id="3.30.9.10">
    <property type="entry name" value="D-Amino Acid Oxidase, subunit A, domain 2"/>
    <property type="match status" value="1"/>
</dbReference>
<evidence type="ECO:0000256" key="3">
    <source>
        <dbReference type="ARBA" id="ARBA00023002"/>
    </source>
</evidence>
<organism evidence="5 7">
    <name type="scientific">Aquisalinus luteolus</name>
    <dbReference type="NCBI Taxonomy" id="1566827"/>
    <lineage>
        <taxon>Bacteria</taxon>
        <taxon>Pseudomonadati</taxon>
        <taxon>Pseudomonadota</taxon>
        <taxon>Alphaproteobacteria</taxon>
        <taxon>Parvularculales</taxon>
        <taxon>Parvularculaceae</taxon>
        <taxon>Aquisalinus</taxon>
    </lineage>
</organism>
<proteinExistence type="predicted"/>
<dbReference type="GO" id="GO:0005737">
    <property type="term" value="C:cytoplasm"/>
    <property type="evidence" value="ECO:0007669"/>
    <property type="project" value="TreeGrafter"/>
</dbReference>
<reference evidence="5" key="1">
    <citation type="journal article" date="2014" name="Int. J. Syst. Evol. Microbiol.">
        <title>Complete genome sequence of Corynebacterium casei LMG S-19264T (=DSM 44701T), isolated from a smear-ripened cheese.</title>
        <authorList>
            <consortium name="US DOE Joint Genome Institute (JGI-PGF)"/>
            <person name="Walter F."/>
            <person name="Albersmeier A."/>
            <person name="Kalinowski J."/>
            <person name="Ruckert C."/>
        </authorList>
    </citation>
    <scope>NUCLEOTIDE SEQUENCE</scope>
    <source>
        <strain evidence="5">CGMCC 1.14984</strain>
    </source>
</reference>
<dbReference type="EMBL" id="VCJR02000001">
    <property type="protein sequence ID" value="NHK27817.1"/>
    <property type="molecule type" value="Genomic_DNA"/>
</dbReference>
<dbReference type="GO" id="GO:0009228">
    <property type="term" value="P:thiamine biosynthetic process"/>
    <property type="evidence" value="ECO:0007669"/>
    <property type="project" value="UniProtKB-KW"/>
</dbReference>
<dbReference type="InterPro" id="IPR006076">
    <property type="entry name" value="FAD-dep_OxRdtase"/>
</dbReference>
<dbReference type="SUPFAM" id="SSF54373">
    <property type="entry name" value="FAD-linked reductases, C-terminal domain"/>
    <property type="match status" value="1"/>
</dbReference>
<protein>
    <submittedName>
        <fullName evidence="5">Glycine oxidase ThiO</fullName>
        <ecNumber evidence="6">1.4.3.19</ecNumber>
    </submittedName>
</protein>
<dbReference type="RefSeq" id="WP_155139068.1">
    <property type="nucleotide sequence ID" value="NZ_BMGZ01000001.1"/>
</dbReference>
<dbReference type="Pfam" id="PF01266">
    <property type="entry name" value="DAO"/>
    <property type="match status" value="1"/>
</dbReference>
<dbReference type="InterPro" id="IPR036188">
    <property type="entry name" value="FAD/NAD-bd_sf"/>
</dbReference>
<dbReference type="InterPro" id="IPR012727">
    <property type="entry name" value="Gly_oxidase_ThiO"/>
</dbReference>
<dbReference type="AlphaFoldDB" id="A0A8J3A337"/>
<dbReference type="Proteomes" id="UP000818603">
    <property type="component" value="Unassembled WGS sequence"/>
</dbReference>
<reference evidence="5" key="3">
    <citation type="submission" date="2020-09" db="EMBL/GenBank/DDBJ databases">
        <authorList>
            <person name="Sun Q."/>
            <person name="Zhou Y."/>
        </authorList>
    </citation>
    <scope>NUCLEOTIDE SEQUENCE</scope>
    <source>
        <strain evidence="5">CGMCC 1.14984</strain>
    </source>
</reference>
<evidence type="ECO:0000313" key="8">
    <source>
        <dbReference type="Proteomes" id="UP000818603"/>
    </source>
</evidence>
<feature type="domain" description="FAD dependent oxidoreductase" evidence="4">
    <location>
        <begin position="4"/>
        <end position="353"/>
    </location>
</feature>
<comment type="pathway">
    <text evidence="1">Cofactor biosynthesis; thiamine diphosphate biosynthesis.</text>
</comment>
<dbReference type="EMBL" id="BMGZ01000001">
    <property type="protein sequence ID" value="GGH96597.1"/>
    <property type="molecule type" value="Genomic_DNA"/>
</dbReference>
<evidence type="ECO:0000313" key="6">
    <source>
        <dbReference type="EMBL" id="NHK27817.1"/>
    </source>
</evidence>
<evidence type="ECO:0000259" key="4">
    <source>
        <dbReference type="Pfam" id="PF01266"/>
    </source>
</evidence>
<keyword evidence="3 6" id="KW-0560">Oxidoreductase</keyword>
<keyword evidence="2" id="KW-0784">Thiamine biosynthesis</keyword>
<gene>
    <name evidence="5" type="primary">thiO</name>
    <name evidence="6" type="ORF">FF098_007885</name>
    <name evidence="5" type="ORF">GCM10011355_15870</name>
</gene>